<evidence type="ECO:0000313" key="1">
    <source>
        <dbReference type="EMBL" id="MDU9695711.1"/>
    </source>
</evidence>
<dbReference type="InterPro" id="IPR008983">
    <property type="entry name" value="Tumour_necrosis_fac-like_dom"/>
</dbReference>
<evidence type="ECO:0000313" key="4">
    <source>
        <dbReference type="Proteomes" id="UP001418804"/>
    </source>
</evidence>
<gene>
    <name evidence="2" type="ORF">ABDD91_27835</name>
    <name evidence="1" type="ORF">O0Q50_31535</name>
</gene>
<comment type="caution">
    <text evidence="1">The sequence shown here is derived from an EMBL/GenBank/DDBJ whole genome shotgun (WGS) entry which is preliminary data.</text>
</comment>
<dbReference type="Proteomes" id="UP001418804">
    <property type="component" value="Unassembled WGS sequence"/>
</dbReference>
<name>A0AAP8F9H8_PRIAR</name>
<evidence type="ECO:0008006" key="5">
    <source>
        <dbReference type="Google" id="ProtNLM"/>
    </source>
</evidence>
<evidence type="ECO:0000313" key="3">
    <source>
        <dbReference type="Proteomes" id="UP001269400"/>
    </source>
</evidence>
<accession>A0AAP8F9H8</accession>
<dbReference type="Proteomes" id="UP001269400">
    <property type="component" value="Unassembled WGS sequence"/>
</dbReference>
<protein>
    <recommendedName>
        <fullName evidence="5">C1q domain-containing protein</fullName>
    </recommendedName>
</protein>
<organism evidence="1 3">
    <name type="scientific">Priestia aryabhattai</name>
    <name type="common">Bacillus aryabhattai</name>
    <dbReference type="NCBI Taxonomy" id="412384"/>
    <lineage>
        <taxon>Bacteria</taxon>
        <taxon>Bacillati</taxon>
        <taxon>Bacillota</taxon>
        <taxon>Bacilli</taxon>
        <taxon>Bacillales</taxon>
        <taxon>Bacillaceae</taxon>
        <taxon>Priestia</taxon>
    </lineage>
</organism>
<reference evidence="1" key="1">
    <citation type="journal article" date="2022" name="J Environ Chem Eng">
        <title>Biodegradation of petroleum oil using a constructed nonpathogenic and heavy metal-tolerant bacterial consortium isolated from marine sponges.</title>
        <authorList>
            <person name="Dechsakulwatana C."/>
            <person name="Rungsihiranrut A."/>
            <person name="Muangchinda C."/>
            <person name="Ningthoujam R."/>
            <person name="Klankeo P."/>
            <person name="Pinyakong O."/>
        </authorList>
    </citation>
    <scope>NUCLEOTIDE SEQUENCE</scope>
    <source>
        <strain evidence="1">TL01-2</strain>
    </source>
</reference>
<reference evidence="2 4" key="3">
    <citation type="submission" date="2024-05" db="EMBL/GenBank/DDBJ databases">
        <title>The mechanism of isolation and screening of efficient mineral weathering bacteria priestia aryabhattai c4-10 with weathered biotite.</title>
        <authorList>
            <person name="Yang S."/>
        </authorList>
    </citation>
    <scope>NUCLEOTIDE SEQUENCE [LARGE SCALE GENOMIC DNA]</scope>
    <source>
        <strain evidence="2 4">C4-10</strain>
    </source>
</reference>
<evidence type="ECO:0000313" key="2">
    <source>
        <dbReference type="EMBL" id="MEN3156636.1"/>
    </source>
</evidence>
<dbReference type="AlphaFoldDB" id="A0AAP8F9H8"/>
<dbReference type="EMBL" id="JAPTGD010000012">
    <property type="protein sequence ID" value="MDU9695711.1"/>
    <property type="molecule type" value="Genomic_DNA"/>
</dbReference>
<sequence>MNALLVANAEDLVSPSAFRATNPNTTIPISQADTFVKVTFPNEQFDIGNNEYNAATSTFIPEFNGVYAFNASIFFQPDNPNIDYEVELFF</sequence>
<proteinExistence type="predicted"/>
<dbReference type="Gene3D" id="2.60.120.40">
    <property type="match status" value="1"/>
</dbReference>
<dbReference type="SUPFAM" id="SSF49842">
    <property type="entry name" value="TNF-like"/>
    <property type="match status" value="1"/>
</dbReference>
<dbReference type="RefSeq" id="WP_098113949.1">
    <property type="nucleotide sequence ID" value="NZ_CP025623.1"/>
</dbReference>
<reference evidence="2 4" key="4">
    <citation type="submission" date="2024-05" db="EMBL/GenBank/DDBJ databases">
        <authorList>
            <person name="Zheng X."/>
        </authorList>
    </citation>
    <scope>NUCLEOTIDE SEQUENCE [LARGE SCALE GENOMIC DNA]</scope>
    <source>
        <strain evidence="2 4">C4-10</strain>
    </source>
</reference>
<reference evidence="1" key="2">
    <citation type="submission" date="2022-12" db="EMBL/GenBank/DDBJ databases">
        <authorList>
            <person name="Dechsakulwatana C."/>
            <person name="Rungsihiranrut A."/>
            <person name="Muangchinda C."/>
            <person name="Ningthoujam R."/>
            <person name="Klankeo P."/>
            <person name="Pinyakong O."/>
        </authorList>
    </citation>
    <scope>NUCLEOTIDE SEQUENCE</scope>
    <source>
        <strain evidence="1">TL01-2</strain>
    </source>
</reference>
<dbReference type="EMBL" id="JBDIVD010000004">
    <property type="protein sequence ID" value="MEN3156636.1"/>
    <property type="molecule type" value="Genomic_DNA"/>
</dbReference>